<name>A0A0H5C7B5_CYBJN</name>
<dbReference type="CDD" id="cd11070">
    <property type="entry name" value="CYP56-like"/>
    <property type="match status" value="1"/>
</dbReference>
<proteinExistence type="inferred from homology"/>
<dbReference type="PANTHER" id="PTHR24305">
    <property type="entry name" value="CYTOCHROME P450"/>
    <property type="match status" value="1"/>
</dbReference>
<dbReference type="GO" id="GO:0004497">
    <property type="term" value="F:monooxygenase activity"/>
    <property type="evidence" value="ECO:0007669"/>
    <property type="project" value="UniProtKB-KW"/>
</dbReference>
<feature type="chain" id="PRO_5005216574" evidence="5">
    <location>
        <begin position="19"/>
        <end position="446"/>
    </location>
</feature>
<protein>
    <submittedName>
        <fullName evidence="6">K00493 unspecific monooxygenase</fullName>
    </submittedName>
</protein>
<dbReference type="Pfam" id="PF00067">
    <property type="entry name" value="p450"/>
    <property type="match status" value="1"/>
</dbReference>
<evidence type="ECO:0000313" key="7">
    <source>
        <dbReference type="Proteomes" id="UP000038830"/>
    </source>
</evidence>
<evidence type="ECO:0000256" key="2">
    <source>
        <dbReference type="ARBA" id="ARBA00022723"/>
    </source>
</evidence>
<dbReference type="GO" id="GO:0020037">
    <property type="term" value="F:heme binding"/>
    <property type="evidence" value="ECO:0007669"/>
    <property type="project" value="InterPro"/>
</dbReference>
<comment type="similarity">
    <text evidence="4">Belongs to the cytochrome P450 family.</text>
</comment>
<dbReference type="GO" id="GO:0016705">
    <property type="term" value="F:oxidoreductase activity, acting on paired donors, with incorporation or reduction of molecular oxygen"/>
    <property type="evidence" value="ECO:0007669"/>
    <property type="project" value="InterPro"/>
</dbReference>
<accession>A0A0H5C7B5</accession>
<organism evidence="6 7">
    <name type="scientific">Cyberlindnera jadinii (strain ATCC 18201 / CBS 1600 / BCRC 20928 / JCM 3617 / NBRC 0987 / NRRL Y-1542)</name>
    <name type="common">Torula yeast</name>
    <name type="synonym">Candida utilis</name>
    <dbReference type="NCBI Taxonomy" id="983966"/>
    <lineage>
        <taxon>Eukaryota</taxon>
        <taxon>Fungi</taxon>
        <taxon>Dikarya</taxon>
        <taxon>Ascomycota</taxon>
        <taxon>Saccharomycotina</taxon>
        <taxon>Saccharomycetes</taxon>
        <taxon>Phaffomycetales</taxon>
        <taxon>Phaffomycetaceae</taxon>
        <taxon>Cyberlindnera</taxon>
    </lineage>
</organism>
<keyword evidence="4" id="KW-0560">Oxidoreductase</keyword>
<reference evidence="7" key="1">
    <citation type="journal article" date="2015" name="J. Biotechnol.">
        <title>The structure of the Cyberlindnera jadinii genome and its relation to Candida utilis analyzed by the occurrence of single nucleotide polymorphisms.</title>
        <authorList>
            <person name="Rupp O."/>
            <person name="Brinkrolf K."/>
            <person name="Buerth C."/>
            <person name="Kunigo M."/>
            <person name="Schneider J."/>
            <person name="Jaenicke S."/>
            <person name="Goesmann A."/>
            <person name="Puehler A."/>
            <person name="Jaeger K.-E."/>
            <person name="Ernst J.F."/>
        </authorList>
    </citation>
    <scope>NUCLEOTIDE SEQUENCE [LARGE SCALE GENOMIC DNA]</scope>
    <source>
        <strain evidence="7">ATCC 18201 / CBS 1600 / BCRC 20928 / JCM 3617 / NBRC 0987 / NRRL Y-1542</strain>
    </source>
</reference>
<sequence>MLTAISITISLLLAYALTRVVFPPWSFPRNIPTVPFYVSFLGTYTSLDQRQIYERYIRPHEKYGAVKIYFANRWNVLVIKPELLQQVFRDETTFAKSGNHRKIPRAVLSQYTGDNVISAHGADWKLYRSVIQKAIQFPVKSHLYTNTLKFVELIKRDCSVPLYVSDYLQRLSLANVSMCMLGVDFHTLELDCTSELHMKLKLVKSHIFKPLYMNFPILDSLPIPSRLEARRQVESFRSYYTEQVMKAQVSGDSDVECAAFQLYTAFKQRKITAKQMTDNLVIILVAGHENPQLLFTSLLYMLAKYPTVQHRVRQEISQYDVESVEQMPFLTSVLLETLRFFPPLGQIINRCTSKDTLLGDCIHIPKGTYVGYNNYSTTHSSSWQEADSFKPERWGTEIEDIMDFYKHSKSNSTLPTFHGGKRACLGERFAILETLSWPWTPIGLRG</sequence>
<dbReference type="AlphaFoldDB" id="A0A0H5C7B5"/>
<gene>
    <name evidence="6" type="primary">DIT2</name>
    <name evidence="6" type="ORF">BN1211_4919</name>
</gene>
<keyword evidence="5" id="KW-0732">Signal</keyword>
<dbReference type="SUPFAM" id="SSF48264">
    <property type="entry name" value="Cytochrome P450"/>
    <property type="match status" value="1"/>
</dbReference>
<evidence type="ECO:0000256" key="1">
    <source>
        <dbReference type="ARBA" id="ARBA00001971"/>
    </source>
</evidence>
<keyword evidence="4 6" id="KW-0503">Monooxygenase</keyword>
<dbReference type="InterPro" id="IPR050121">
    <property type="entry name" value="Cytochrome_P450_monoxygenase"/>
</dbReference>
<dbReference type="InterPro" id="IPR036396">
    <property type="entry name" value="Cyt_P450_sf"/>
</dbReference>
<dbReference type="PRINTS" id="PR00385">
    <property type="entry name" value="P450"/>
</dbReference>
<dbReference type="Proteomes" id="UP000038830">
    <property type="component" value="Unassembled WGS sequence"/>
</dbReference>
<evidence type="ECO:0000256" key="5">
    <source>
        <dbReference type="SAM" id="SignalP"/>
    </source>
</evidence>
<dbReference type="InterPro" id="IPR017972">
    <property type="entry name" value="Cyt_P450_CS"/>
</dbReference>
<dbReference type="InterPro" id="IPR001128">
    <property type="entry name" value="Cyt_P450"/>
</dbReference>
<evidence type="ECO:0000256" key="4">
    <source>
        <dbReference type="RuleBase" id="RU000461"/>
    </source>
</evidence>
<evidence type="ECO:0000256" key="3">
    <source>
        <dbReference type="ARBA" id="ARBA00023004"/>
    </source>
</evidence>
<keyword evidence="3 4" id="KW-0408">Iron</keyword>
<dbReference type="GO" id="GO:0005506">
    <property type="term" value="F:iron ion binding"/>
    <property type="evidence" value="ECO:0007669"/>
    <property type="project" value="InterPro"/>
</dbReference>
<keyword evidence="4" id="KW-0349">Heme</keyword>
<feature type="signal peptide" evidence="5">
    <location>
        <begin position="1"/>
        <end position="18"/>
    </location>
</feature>
<dbReference type="Gene3D" id="1.10.630.10">
    <property type="entry name" value="Cytochrome P450"/>
    <property type="match status" value="1"/>
</dbReference>
<dbReference type="PANTHER" id="PTHR24305:SF223">
    <property type="entry name" value="CYTOCHROME P450-DIT2"/>
    <property type="match status" value="1"/>
</dbReference>
<evidence type="ECO:0000313" key="6">
    <source>
        <dbReference type="EMBL" id="CEP24170.1"/>
    </source>
</evidence>
<keyword evidence="2 4" id="KW-0479">Metal-binding</keyword>
<dbReference type="PROSITE" id="PS00086">
    <property type="entry name" value="CYTOCHROME_P450"/>
    <property type="match status" value="1"/>
</dbReference>
<comment type="cofactor">
    <cofactor evidence="1">
        <name>heme</name>
        <dbReference type="ChEBI" id="CHEBI:30413"/>
    </cofactor>
</comment>
<dbReference type="EMBL" id="CDQK01000005">
    <property type="protein sequence ID" value="CEP24170.1"/>
    <property type="molecule type" value="Genomic_DNA"/>
</dbReference>